<proteinExistence type="predicted"/>
<organism evidence="1 2">
    <name type="scientific">Stygiolobus caldivivus</name>
    <dbReference type="NCBI Taxonomy" id="2824673"/>
    <lineage>
        <taxon>Archaea</taxon>
        <taxon>Thermoproteota</taxon>
        <taxon>Thermoprotei</taxon>
        <taxon>Sulfolobales</taxon>
        <taxon>Sulfolobaceae</taxon>
        <taxon>Stygiolobus</taxon>
    </lineage>
</organism>
<keyword evidence="2" id="KW-1185">Reference proteome</keyword>
<dbReference type="AlphaFoldDB" id="A0A8D5UAK7"/>
<dbReference type="KEGG" id="csty:KN1_29610"/>
<dbReference type="Proteomes" id="UP000825123">
    <property type="component" value="Chromosome"/>
</dbReference>
<name>A0A8D5UAK7_9CREN</name>
<gene>
    <name evidence="1" type="ORF">KN1_29610</name>
</gene>
<sequence length="64" mass="7313">MNTNITVLNQGFSKYSRKEDVFADLVTVVKGTERVINTYFRQYEVKEVSQKIDELLKGLSGQSP</sequence>
<reference evidence="1 2" key="1">
    <citation type="submission" date="2021-04" db="EMBL/GenBank/DDBJ databases">
        <title>Complete genome sequence of Stygiolobus sp. KN-1.</title>
        <authorList>
            <person name="Nakamura K."/>
            <person name="Sakai H."/>
            <person name="Kurosawa N."/>
        </authorList>
    </citation>
    <scope>NUCLEOTIDE SEQUENCE [LARGE SCALE GENOMIC DNA]</scope>
    <source>
        <strain evidence="1 2">KN-1</strain>
    </source>
</reference>
<evidence type="ECO:0000313" key="2">
    <source>
        <dbReference type="Proteomes" id="UP000825123"/>
    </source>
</evidence>
<accession>A0A8D5UAK7</accession>
<evidence type="ECO:0000313" key="1">
    <source>
        <dbReference type="EMBL" id="BCU71664.1"/>
    </source>
</evidence>
<protein>
    <submittedName>
        <fullName evidence="1">Uncharacterized protein</fullName>
    </submittedName>
</protein>
<dbReference type="EMBL" id="AP024597">
    <property type="protein sequence ID" value="BCU71664.1"/>
    <property type="molecule type" value="Genomic_DNA"/>
</dbReference>